<dbReference type="Gene3D" id="1.10.3730.20">
    <property type="match status" value="1"/>
</dbReference>
<evidence type="ECO:0000313" key="7">
    <source>
        <dbReference type="EMBL" id="KAK7572094.1"/>
    </source>
</evidence>
<dbReference type="PANTHER" id="PTHR22911:SF6">
    <property type="entry name" value="SOLUTE CARRIER FAMILY 35 MEMBER G1"/>
    <property type="match status" value="1"/>
</dbReference>
<gene>
    <name evidence="7" type="ORF">V9T40_014566</name>
</gene>
<feature type="transmembrane region" description="Helical" evidence="5">
    <location>
        <begin position="122"/>
        <end position="142"/>
    </location>
</feature>
<keyword evidence="8" id="KW-1185">Reference proteome</keyword>
<reference evidence="7 8" key="1">
    <citation type="submission" date="2024-03" db="EMBL/GenBank/DDBJ databases">
        <title>Adaptation during the transition from Ophiocordyceps entomopathogen to insect associate is accompanied by gene loss and intensified selection.</title>
        <authorList>
            <person name="Ward C.M."/>
            <person name="Onetto C.A."/>
            <person name="Borneman A.R."/>
        </authorList>
    </citation>
    <scope>NUCLEOTIDE SEQUENCE [LARGE SCALE GENOMIC DNA]</scope>
    <source>
        <strain evidence="7">AWRI1</strain>
        <tissue evidence="7">Single Adult Female</tissue>
    </source>
</reference>
<evidence type="ECO:0000256" key="2">
    <source>
        <dbReference type="ARBA" id="ARBA00022692"/>
    </source>
</evidence>
<feature type="transmembrane region" description="Helical" evidence="5">
    <location>
        <begin position="149"/>
        <end position="170"/>
    </location>
</feature>
<organism evidence="7 8">
    <name type="scientific">Parthenolecanium corni</name>
    <dbReference type="NCBI Taxonomy" id="536013"/>
    <lineage>
        <taxon>Eukaryota</taxon>
        <taxon>Metazoa</taxon>
        <taxon>Ecdysozoa</taxon>
        <taxon>Arthropoda</taxon>
        <taxon>Hexapoda</taxon>
        <taxon>Insecta</taxon>
        <taxon>Pterygota</taxon>
        <taxon>Neoptera</taxon>
        <taxon>Paraneoptera</taxon>
        <taxon>Hemiptera</taxon>
        <taxon>Sternorrhyncha</taxon>
        <taxon>Coccoidea</taxon>
        <taxon>Coccidae</taxon>
        <taxon>Parthenolecanium</taxon>
    </lineage>
</organism>
<accession>A0AAN9T3G5</accession>
<evidence type="ECO:0000256" key="3">
    <source>
        <dbReference type="ARBA" id="ARBA00022989"/>
    </source>
</evidence>
<feature type="transmembrane region" description="Helical" evidence="5">
    <location>
        <begin position="305"/>
        <end position="323"/>
    </location>
</feature>
<feature type="domain" description="EamA" evidence="6">
    <location>
        <begin position="36"/>
        <end position="166"/>
    </location>
</feature>
<comment type="caution">
    <text evidence="7">The sequence shown here is derived from an EMBL/GenBank/DDBJ whole genome shotgun (WGS) entry which is preliminary data.</text>
</comment>
<evidence type="ECO:0000259" key="6">
    <source>
        <dbReference type="Pfam" id="PF00892"/>
    </source>
</evidence>
<proteinExistence type="predicted"/>
<evidence type="ECO:0000256" key="1">
    <source>
        <dbReference type="ARBA" id="ARBA00004141"/>
    </source>
</evidence>
<evidence type="ECO:0000256" key="5">
    <source>
        <dbReference type="SAM" id="Phobius"/>
    </source>
</evidence>
<evidence type="ECO:0000256" key="4">
    <source>
        <dbReference type="ARBA" id="ARBA00023136"/>
    </source>
</evidence>
<feature type="transmembrane region" description="Helical" evidence="5">
    <location>
        <begin position="190"/>
        <end position="209"/>
    </location>
</feature>
<keyword evidence="3 5" id="KW-1133">Transmembrane helix</keyword>
<feature type="domain" description="EamA" evidence="6">
    <location>
        <begin position="190"/>
        <end position="321"/>
    </location>
</feature>
<feature type="transmembrane region" description="Helical" evidence="5">
    <location>
        <begin position="216"/>
        <end position="240"/>
    </location>
</feature>
<dbReference type="InterPro" id="IPR037185">
    <property type="entry name" value="EmrE-like"/>
</dbReference>
<dbReference type="GO" id="GO:0016020">
    <property type="term" value="C:membrane"/>
    <property type="evidence" value="ECO:0007669"/>
    <property type="project" value="UniProtKB-SubCell"/>
</dbReference>
<dbReference type="SUPFAM" id="SSF103481">
    <property type="entry name" value="Multidrug resistance efflux transporter EmrE"/>
    <property type="match status" value="2"/>
</dbReference>
<comment type="subcellular location">
    <subcellularLocation>
        <location evidence="1">Membrane</location>
        <topology evidence="1">Multi-pass membrane protein</topology>
    </subcellularLocation>
</comment>
<sequence length="345" mass="38311">MTEGLELRQLVSDNEIEDETIIPCSDRSAHKRYPFIGILLATLSSLFFSLCSVIVKWMIHVDPMELAVCRFVGVLLPVVPILIWKNEPLFPSGKRVMLFLRSFVGTTGLMLSFYSFRHMPLADASVIVFSVPVFVAIFAYIFLREPCGLFSVITIILTLLGVILITRPTFLFGNTLPSFGPEEEKHNGGWGAVAAFGATLFGANAYVLLRALKSLHFAVVMANFGIFALIQTFTVSWYFGELCWPQCGLERLLMIALAIFSFIGQILLTIALKMENAGPVAIARSADIVFAFIWQVLFFKEVPNIYSLAGAFLVVSSVIITGLRKWVMSLPDATPLKLRLQILAK</sequence>
<dbReference type="AlphaFoldDB" id="A0AAN9T3G5"/>
<feature type="transmembrane region" description="Helical" evidence="5">
    <location>
        <begin position="252"/>
        <end position="272"/>
    </location>
</feature>
<dbReference type="EMBL" id="JBBCAQ010000038">
    <property type="protein sequence ID" value="KAK7572094.1"/>
    <property type="molecule type" value="Genomic_DNA"/>
</dbReference>
<feature type="transmembrane region" description="Helical" evidence="5">
    <location>
        <begin position="281"/>
        <end position="299"/>
    </location>
</feature>
<protein>
    <recommendedName>
        <fullName evidence="6">EamA domain-containing protein</fullName>
    </recommendedName>
</protein>
<name>A0AAN9T3G5_9HEMI</name>
<feature type="transmembrane region" description="Helical" evidence="5">
    <location>
        <begin position="65"/>
        <end position="84"/>
    </location>
</feature>
<keyword evidence="4 5" id="KW-0472">Membrane</keyword>
<feature type="transmembrane region" description="Helical" evidence="5">
    <location>
        <begin position="96"/>
        <end position="116"/>
    </location>
</feature>
<feature type="transmembrane region" description="Helical" evidence="5">
    <location>
        <begin position="35"/>
        <end position="59"/>
    </location>
</feature>
<evidence type="ECO:0000313" key="8">
    <source>
        <dbReference type="Proteomes" id="UP001367676"/>
    </source>
</evidence>
<dbReference type="Proteomes" id="UP001367676">
    <property type="component" value="Unassembled WGS sequence"/>
</dbReference>
<keyword evidence="2 5" id="KW-0812">Transmembrane</keyword>
<dbReference type="Pfam" id="PF00892">
    <property type="entry name" value="EamA"/>
    <property type="match status" value="2"/>
</dbReference>
<dbReference type="PANTHER" id="PTHR22911">
    <property type="entry name" value="ACYL-MALONYL CONDENSING ENZYME-RELATED"/>
    <property type="match status" value="1"/>
</dbReference>
<dbReference type="InterPro" id="IPR000620">
    <property type="entry name" value="EamA_dom"/>
</dbReference>